<dbReference type="GeneID" id="97610785"/>
<dbReference type="InterPro" id="IPR007202">
    <property type="entry name" value="4Fe-4S_dom"/>
</dbReference>
<dbReference type="PANTHER" id="PTHR40101">
    <property type="entry name" value="CONSERVED PROTEIN"/>
    <property type="match status" value="1"/>
</dbReference>
<feature type="domain" description="4Fe-4S" evidence="5">
    <location>
        <begin position="73"/>
        <end position="145"/>
    </location>
</feature>
<keyword evidence="2" id="KW-0479">Metal-binding</keyword>
<evidence type="ECO:0000259" key="5">
    <source>
        <dbReference type="PROSITE" id="PS51656"/>
    </source>
</evidence>
<dbReference type="GO" id="GO:0046872">
    <property type="term" value="F:metal ion binding"/>
    <property type="evidence" value="ECO:0007669"/>
    <property type="project" value="UniProtKB-KW"/>
</dbReference>
<accession>A0A2V2NI58</accession>
<keyword evidence="4" id="KW-0411">Iron-sulfur</keyword>
<evidence type="ECO:0000256" key="3">
    <source>
        <dbReference type="ARBA" id="ARBA00023004"/>
    </source>
</evidence>
<dbReference type="Pfam" id="PF09918">
    <property type="entry name" value="DUF2148"/>
    <property type="match status" value="1"/>
</dbReference>
<keyword evidence="1" id="KW-0004">4Fe-4S</keyword>
<protein>
    <recommendedName>
        <fullName evidence="5">4Fe-4S domain-containing protein</fullName>
    </recommendedName>
</protein>
<dbReference type="Proteomes" id="UP000245934">
    <property type="component" value="Unassembled WGS sequence"/>
</dbReference>
<gene>
    <name evidence="6" type="ORF">DLD82_05780</name>
</gene>
<comment type="caution">
    <text evidence="6">The sequence shown here is derived from an EMBL/GenBank/DDBJ whole genome shotgun (WGS) entry which is preliminary data.</text>
</comment>
<dbReference type="EMBL" id="QGMZ01000011">
    <property type="protein sequence ID" value="PWR75291.1"/>
    <property type="molecule type" value="Genomic_DNA"/>
</dbReference>
<name>A0A2V2NI58_9EURY</name>
<evidence type="ECO:0000256" key="4">
    <source>
        <dbReference type="ARBA" id="ARBA00023014"/>
    </source>
</evidence>
<dbReference type="InterPro" id="IPR019224">
    <property type="entry name" value="DUF2148"/>
</dbReference>
<organism evidence="6 7">
    <name type="scientific">Methanospirillum stamsii</name>
    <dbReference type="NCBI Taxonomy" id="1277351"/>
    <lineage>
        <taxon>Archaea</taxon>
        <taxon>Methanobacteriati</taxon>
        <taxon>Methanobacteriota</taxon>
        <taxon>Stenosarchaea group</taxon>
        <taxon>Methanomicrobia</taxon>
        <taxon>Methanomicrobiales</taxon>
        <taxon>Methanospirillaceae</taxon>
        <taxon>Methanospirillum</taxon>
    </lineage>
</organism>
<evidence type="ECO:0000256" key="1">
    <source>
        <dbReference type="ARBA" id="ARBA00022485"/>
    </source>
</evidence>
<dbReference type="PROSITE" id="PS51656">
    <property type="entry name" value="4FE4S"/>
    <property type="match status" value="1"/>
</dbReference>
<dbReference type="RefSeq" id="WP_109940152.1">
    <property type="nucleotide sequence ID" value="NZ_CP176366.1"/>
</dbReference>
<proteinExistence type="predicted"/>
<dbReference type="GO" id="GO:0051539">
    <property type="term" value="F:4 iron, 4 sulfur cluster binding"/>
    <property type="evidence" value="ECO:0007669"/>
    <property type="project" value="UniProtKB-KW"/>
</dbReference>
<evidence type="ECO:0000313" key="7">
    <source>
        <dbReference type="Proteomes" id="UP000245934"/>
    </source>
</evidence>
<dbReference type="PANTHER" id="PTHR40101:SF1">
    <property type="entry name" value="4FE-4S DOMAIN-CONTAINING PROTEIN"/>
    <property type="match status" value="1"/>
</dbReference>
<sequence>MEIYTRPDILVMDPEQDGLMMIASLMAVSARTAPKGKGVDTIVTRIISGDDLNRLADEMITLGEKTGLPPFPRDAKNVRNSGLCVLIGCRGTEDLGLNCGGCGFQTCKEMRDKCKQNPVKSLFYGPNCVIRMADLGIAVGSAAKTAQIHNADNRILFTAGVAALSLQMLSDCTCAYGIPLSITGKNIFFDRKIN</sequence>
<keyword evidence="7" id="KW-1185">Reference proteome</keyword>
<keyword evidence="3" id="KW-0408">Iron</keyword>
<evidence type="ECO:0000313" key="6">
    <source>
        <dbReference type="EMBL" id="PWR75291.1"/>
    </source>
</evidence>
<dbReference type="AlphaFoldDB" id="A0A2V2NI58"/>
<evidence type="ECO:0000256" key="2">
    <source>
        <dbReference type="ARBA" id="ARBA00022723"/>
    </source>
</evidence>
<reference evidence="6 7" key="1">
    <citation type="submission" date="2018-05" db="EMBL/GenBank/DDBJ databases">
        <title>Draft genome of Methanospirillum stamsii Pt1.</title>
        <authorList>
            <person name="Dueholm M.S."/>
            <person name="Nielsen P.H."/>
            <person name="Bakmann L.F."/>
            <person name="Otzen D.E."/>
        </authorList>
    </citation>
    <scope>NUCLEOTIDE SEQUENCE [LARGE SCALE GENOMIC DNA]</scope>
    <source>
        <strain evidence="6 7">Pt1</strain>
    </source>
</reference>